<dbReference type="GO" id="GO:0004721">
    <property type="term" value="F:phosphoprotein phosphatase activity"/>
    <property type="evidence" value="ECO:0007669"/>
    <property type="project" value="UniProtKB-KW"/>
</dbReference>
<dbReference type="InterPro" id="IPR003661">
    <property type="entry name" value="HisK_dim/P_dom"/>
</dbReference>
<feature type="transmembrane region" description="Helical" evidence="21">
    <location>
        <begin position="245"/>
        <end position="270"/>
    </location>
</feature>
<name>A0AAJ2B861_9HYPH</name>
<keyword evidence="21" id="KW-0812">Transmembrane</keyword>
<evidence type="ECO:0000256" key="15">
    <source>
        <dbReference type="ARBA" id="ARBA00023012"/>
    </source>
</evidence>
<dbReference type="EMBL" id="JAVIZC010000001">
    <property type="protein sequence ID" value="MDR6100192.1"/>
    <property type="molecule type" value="Genomic_DNA"/>
</dbReference>
<evidence type="ECO:0000256" key="5">
    <source>
        <dbReference type="ARBA" id="ARBA00012438"/>
    </source>
</evidence>
<gene>
    <name evidence="24" type="ORF">QE369_000370</name>
</gene>
<protein>
    <recommendedName>
        <fullName evidence="19">Signal transduction histidine-protein kinase/phosphatase MprB</fullName>
        <ecNumber evidence="5">2.7.13.3</ecNumber>
    </recommendedName>
    <alternativeName>
        <fullName evidence="20">Mycobacterial persistence regulator B</fullName>
    </alternativeName>
</protein>
<dbReference type="PANTHER" id="PTHR44936">
    <property type="entry name" value="SENSOR PROTEIN CREC"/>
    <property type="match status" value="1"/>
</dbReference>
<keyword evidence="17" id="KW-0843">Virulence</keyword>
<proteinExistence type="predicted"/>
<dbReference type="EC" id="2.7.13.3" evidence="5"/>
<evidence type="ECO:0000256" key="11">
    <source>
        <dbReference type="ARBA" id="ARBA00022801"/>
    </source>
</evidence>
<feature type="domain" description="Histidine kinase" evidence="22">
    <location>
        <begin position="329"/>
        <end position="517"/>
    </location>
</feature>
<dbReference type="Proteomes" id="UP001255601">
    <property type="component" value="Unassembled WGS sequence"/>
</dbReference>
<dbReference type="GO" id="GO:0005886">
    <property type="term" value="C:plasma membrane"/>
    <property type="evidence" value="ECO:0007669"/>
    <property type="project" value="UniProtKB-SubCell"/>
</dbReference>
<keyword evidence="21" id="KW-0472">Membrane</keyword>
<evidence type="ECO:0000256" key="13">
    <source>
        <dbReference type="ARBA" id="ARBA00022842"/>
    </source>
</evidence>
<comment type="subcellular location">
    <subcellularLocation>
        <location evidence="4">Cell membrane</location>
        <topology evidence="4">Multi-pass membrane protein</topology>
    </subcellularLocation>
</comment>
<evidence type="ECO:0000256" key="8">
    <source>
        <dbReference type="ARBA" id="ARBA00022679"/>
    </source>
</evidence>
<keyword evidence="21" id="KW-1133">Transmembrane helix</keyword>
<comment type="caution">
    <text evidence="24">The sequence shown here is derived from an EMBL/GenBank/DDBJ whole genome shotgun (WGS) entry which is preliminary data.</text>
</comment>
<dbReference type="PANTHER" id="PTHR44936:SF9">
    <property type="entry name" value="SENSOR PROTEIN CREC"/>
    <property type="match status" value="1"/>
</dbReference>
<keyword evidence="15" id="KW-0902">Two-component regulatory system</keyword>
<dbReference type="SMART" id="SM00387">
    <property type="entry name" value="HATPase_c"/>
    <property type="match status" value="1"/>
</dbReference>
<feature type="transmembrane region" description="Helical" evidence="21">
    <location>
        <begin position="20"/>
        <end position="42"/>
    </location>
</feature>
<dbReference type="SMART" id="SM00388">
    <property type="entry name" value="HisKA"/>
    <property type="match status" value="1"/>
</dbReference>
<dbReference type="PRINTS" id="PR00344">
    <property type="entry name" value="BCTRLSENSOR"/>
</dbReference>
<evidence type="ECO:0000256" key="9">
    <source>
        <dbReference type="ARBA" id="ARBA00022741"/>
    </source>
</evidence>
<evidence type="ECO:0000313" key="25">
    <source>
        <dbReference type="Proteomes" id="UP001255601"/>
    </source>
</evidence>
<keyword evidence="14" id="KW-0904">Protein phosphatase</keyword>
<keyword evidence="11" id="KW-0378">Hydrolase</keyword>
<comment type="cofactor">
    <cofactor evidence="2">
        <name>Mn(2+)</name>
        <dbReference type="ChEBI" id="CHEBI:29035"/>
    </cofactor>
</comment>
<evidence type="ECO:0000256" key="19">
    <source>
        <dbReference type="ARBA" id="ARBA00040454"/>
    </source>
</evidence>
<dbReference type="PROSITE" id="PS50109">
    <property type="entry name" value="HIS_KIN"/>
    <property type="match status" value="1"/>
</dbReference>
<evidence type="ECO:0000256" key="2">
    <source>
        <dbReference type="ARBA" id="ARBA00001936"/>
    </source>
</evidence>
<comment type="cofactor">
    <cofactor evidence="3">
        <name>Mg(2+)</name>
        <dbReference type="ChEBI" id="CHEBI:18420"/>
    </cofactor>
</comment>
<evidence type="ECO:0000256" key="10">
    <source>
        <dbReference type="ARBA" id="ARBA00022777"/>
    </source>
</evidence>
<dbReference type="InterPro" id="IPR005467">
    <property type="entry name" value="His_kinase_dom"/>
</dbReference>
<dbReference type="InterPro" id="IPR036890">
    <property type="entry name" value="HATPase_C_sf"/>
</dbReference>
<keyword evidence="18" id="KW-0464">Manganese</keyword>
<organism evidence="24 25">
    <name type="scientific">Agrobacterium larrymoorei</name>
    <dbReference type="NCBI Taxonomy" id="160699"/>
    <lineage>
        <taxon>Bacteria</taxon>
        <taxon>Pseudomonadati</taxon>
        <taxon>Pseudomonadota</taxon>
        <taxon>Alphaproteobacteria</taxon>
        <taxon>Hyphomicrobiales</taxon>
        <taxon>Rhizobiaceae</taxon>
        <taxon>Rhizobium/Agrobacterium group</taxon>
        <taxon>Agrobacterium</taxon>
    </lineage>
</organism>
<dbReference type="PROSITE" id="PS50885">
    <property type="entry name" value="HAMP"/>
    <property type="match status" value="1"/>
</dbReference>
<dbReference type="GO" id="GO:0000155">
    <property type="term" value="F:phosphorelay sensor kinase activity"/>
    <property type="evidence" value="ECO:0007669"/>
    <property type="project" value="InterPro"/>
</dbReference>
<keyword evidence="9" id="KW-0547">Nucleotide-binding</keyword>
<keyword evidence="7" id="KW-0597">Phosphoprotein</keyword>
<dbReference type="InterPro" id="IPR036097">
    <property type="entry name" value="HisK_dim/P_sf"/>
</dbReference>
<dbReference type="Gene3D" id="3.30.565.10">
    <property type="entry name" value="Histidine kinase-like ATPase, C-terminal domain"/>
    <property type="match status" value="1"/>
</dbReference>
<evidence type="ECO:0000256" key="4">
    <source>
        <dbReference type="ARBA" id="ARBA00004651"/>
    </source>
</evidence>
<keyword evidence="13" id="KW-0460">Magnesium</keyword>
<dbReference type="InterPro" id="IPR003594">
    <property type="entry name" value="HATPase_dom"/>
</dbReference>
<evidence type="ECO:0000259" key="22">
    <source>
        <dbReference type="PROSITE" id="PS50109"/>
    </source>
</evidence>
<evidence type="ECO:0000256" key="6">
    <source>
        <dbReference type="ARBA" id="ARBA00022475"/>
    </source>
</evidence>
<evidence type="ECO:0000256" key="16">
    <source>
        <dbReference type="ARBA" id="ARBA00023016"/>
    </source>
</evidence>
<dbReference type="InterPro" id="IPR003660">
    <property type="entry name" value="HAMP_dom"/>
</dbReference>
<dbReference type="InterPro" id="IPR050980">
    <property type="entry name" value="2C_sensor_his_kinase"/>
</dbReference>
<evidence type="ECO:0000256" key="1">
    <source>
        <dbReference type="ARBA" id="ARBA00000085"/>
    </source>
</evidence>
<dbReference type="Gene3D" id="1.10.287.130">
    <property type="match status" value="1"/>
</dbReference>
<evidence type="ECO:0000259" key="23">
    <source>
        <dbReference type="PROSITE" id="PS50885"/>
    </source>
</evidence>
<dbReference type="InterPro" id="IPR004358">
    <property type="entry name" value="Sig_transdc_His_kin-like_C"/>
</dbReference>
<evidence type="ECO:0000313" key="24">
    <source>
        <dbReference type="EMBL" id="MDR6100192.1"/>
    </source>
</evidence>
<evidence type="ECO:0000256" key="12">
    <source>
        <dbReference type="ARBA" id="ARBA00022840"/>
    </source>
</evidence>
<dbReference type="CDD" id="cd06225">
    <property type="entry name" value="HAMP"/>
    <property type="match status" value="1"/>
</dbReference>
<sequence>MHWRIENGLTEIAHKWRPPLALIVTGVCASLLALPLVAIIALQIGTNWFVQETESSLIKQAAIYASAYSLAFESEAKHTPVSGYYLPPDKRVFWNARVRTFRSILDLRSSQVEPALPDPLQSDESLDAKYKNIARTLGPLEDTASRVTLSKAIFLDFQGLNVLSETPTSYANVPEVQKALRGEVGAALHWRSRAEMQAPFLSFVRGAGFRVVVGYPVISYNRVVGAIFITRTPMQLDSYLSRESLSFLILILVTLLGALIVAGLLVRIVLKPIRALRDQSRHVAEGAHDDLAALNHYGIREVAELGNAVMKMADSLSQRTREIQIYTDHVTHELKSPVTAIVGAVELLEDGNLPQPATQELLVTIRSQSIRMSRLLSHLREVNRRRRNMPGEPGSLRSMLPDIPGLTIKSADGDAELPLSSEHGKVILEHMAQNAVNHGADLLELEWGGRVLRISDNGQGFETVNLDRLGEPFFTTRRSEGGTGLGLAIVIAILDLYNAKLTPIRGATGAVFDISFR</sequence>
<dbReference type="SUPFAM" id="SSF47384">
    <property type="entry name" value="Homodimeric domain of signal transducing histidine kinase"/>
    <property type="match status" value="1"/>
</dbReference>
<evidence type="ECO:0000256" key="18">
    <source>
        <dbReference type="ARBA" id="ARBA00023211"/>
    </source>
</evidence>
<keyword evidence="12" id="KW-0067">ATP-binding</keyword>
<evidence type="ECO:0000256" key="3">
    <source>
        <dbReference type="ARBA" id="ARBA00001946"/>
    </source>
</evidence>
<dbReference type="CDD" id="cd00082">
    <property type="entry name" value="HisKA"/>
    <property type="match status" value="1"/>
</dbReference>
<dbReference type="Gene3D" id="6.10.340.10">
    <property type="match status" value="1"/>
</dbReference>
<keyword evidence="10 24" id="KW-0418">Kinase</keyword>
<dbReference type="Pfam" id="PF00672">
    <property type="entry name" value="HAMP"/>
    <property type="match status" value="1"/>
</dbReference>
<keyword evidence="6" id="KW-1003">Cell membrane</keyword>
<reference evidence="24" key="1">
    <citation type="submission" date="2023-08" db="EMBL/GenBank/DDBJ databases">
        <title>Functional and genomic diversity of the sorghum phyllosphere microbiome.</title>
        <authorList>
            <person name="Shade A."/>
        </authorList>
    </citation>
    <scope>NUCLEOTIDE SEQUENCE</scope>
    <source>
        <strain evidence="24">SORGH_AS_0974</strain>
    </source>
</reference>
<evidence type="ECO:0000256" key="7">
    <source>
        <dbReference type="ARBA" id="ARBA00022553"/>
    </source>
</evidence>
<dbReference type="SMART" id="SM00304">
    <property type="entry name" value="HAMP"/>
    <property type="match status" value="1"/>
</dbReference>
<dbReference type="Pfam" id="PF00512">
    <property type="entry name" value="HisKA"/>
    <property type="match status" value="1"/>
</dbReference>
<keyword evidence="16" id="KW-0346">Stress response</keyword>
<dbReference type="SUPFAM" id="SSF55874">
    <property type="entry name" value="ATPase domain of HSP90 chaperone/DNA topoisomerase II/histidine kinase"/>
    <property type="match status" value="1"/>
</dbReference>
<comment type="catalytic activity">
    <reaction evidence="1">
        <text>ATP + protein L-histidine = ADP + protein N-phospho-L-histidine.</text>
        <dbReference type="EC" id="2.7.13.3"/>
    </reaction>
</comment>
<evidence type="ECO:0000256" key="20">
    <source>
        <dbReference type="ARBA" id="ARBA00041776"/>
    </source>
</evidence>
<accession>A0AAJ2B861</accession>
<dbReference type="Pfam" id="PF02518">
    <property type="entry name" value="HATPase_c"/>
    <property type="match status" value="1"/>
</dbReference>
<evidence type="ECO:0000256" key="21">
    <source>
        <dbReference type="SAM" id="Phobius"/>
    </source>
</evidence>
<dbReference type="AlphaFoldDB" id="A0AAJ2B861"/>
<evidence type="ECO:0000256" key="14">
    <source>
        <dbReference type="ARBA" id="ARBA00022912"/>
    </source>
</evidence>
<dbReference type="GO" id="GO:0005524">
    <property type="term" value="F:ATP binding"/>
    <property type="evidence" value="ECO:0007669"/>
    <property type="project" value="UniProtKB-KW"/>
</dbReference>
<evidence type="ECO:0000256" key="17">
    <source>
        <dbReference type="ARBA" id="ARBA00023026"/>
    </source>
</evidence>
<keyword evidence="8" id="KW-0808">Transferase</keyword>
<feature type="domain" description="HAMP" evidence="23">
    <location>
        <begin position="267"/>
        <end position="321"/>
    </location>
</feature>